<dbReference type="InterPro" id="IPR029058">
    <property type="entry name" value="AB_hydrolase_fold"/>
</dbReference>
<dbReference type="GO" id="GO:0016787">
    <property type="term" value="F:hydrolase activity"/>
    <property type="evidence" value="ECO:0007669"/>
    <property type="project" value="InterPro"/>
</dbReference>
<dbReference type="PANTHER" id="PTHR46623">
    <property type="entry name" value="CARBOXYMETHYLENEBUTENOLIDASE-RELATED"/>
    <property type="match status" value="1"/>
</dbReference>
<dbReference type="AlphaFoldDB" id="A0A3S1HEM6"/>
<feature type="domain" description="Dienelactone hydrolase" evidence="1">
    <location>
        <begin position="19"/>
        <end position="225"/>
    </location>
</feature>
<dbReference type="STRING" id="188477.A0A3S1HEM6"/>
<accession>A0A3S1HEM6</accession>
<keyword evidence="3" id="KW-1185">Reference proteome</keyword>
<dbReference type="PANTHER" id="PTHR46623:SF6">
    <property type="entry name" value="ALPHA_BETA-HYDROLASES SUPERFAMILY PROTEIN"/>
    <property type="match status" value="1"/>
</dbReference>
<comment type="caution">
    <text evidence="2">The sequence shown here is derived from an EMBL/GenBank/DDBJ whole genome shotgun (WGS) entry which is preliminary data.</text>
</comment>
<evidence type="ECO:0000313" key="3">
    <source>
        <dbReference type="Proteomes" id="UP000271974"/>
    </source>
</evidence>
<reference evidence="2 3" key="1">
    <citation type="submission" date="2019-01" db="EMBL/GenBank/DDBJ databases">
        <title>A draft genome assembly of the solar-powered sea slug Elysia chlorotica.</title>
        <authorList>
            <person name="Cai H."/>
            <person name="Li Q."/>
            <person name="Fang X."/>
            <person name="Li J."/>
            <person name="Curtis N.E."/>
            <person name="Altenburger A."/>
            <person name="Shibata T."/>
            <person name="Feng M."/>
            <person name="Maeda T."/>
            <person name="Schwartz J.A."/>
            <person name="Shigenobu S."/>
            <person name="Lundholm N."/>
            <person name="Nishiyama T."/>
            <person name="Yang H."/>
            <person name="Hasebe M."/>
            <person name="Li S."/>
            <person name="Pierce S.K."/>
            <person name="Wang J."/>
        </authorList>
    </citation>
    <scope>NUCLEOTIDE SEQUENCE [LARGE SCALE GENOMIC DNA]</scope>
    <source>
        <strain evidence="2">EC2010</strain>
        <tissue evidence="2">Whole organism of an adult</tissue>
    </source>
</reference>
<proteinExistence type="predicted"/>
<dbReference type="OrthoDB" id="17560at2759"/>
<dbReference type="Proteomes" id="UP000271974">
    <property type="component" value="Unassembled WGS sequence"/>
</dbReference>
<dbReference type="InterPro" id="IPR051049">
    <property type="entry name" value="Dienelactone_hydrolase-like"/>
</dbReference>
<dbReference type="Pfam" id="PF01738">
    <property type="entry name" value="DLH"/>
    <property type="match status" value="1"/>
</dbReference>
<dbReference type="Gene3D" id="3.40.50.1820">
    <property type="entry name" value="alpha/beta hydrolase"/>
    <property type="match status" value="1"/>
</dbReference>
<dbReference type="InterPro" id="IPR002925">
    <property type="entry name" value="Dienelactn_hydro"/>
</dbReference>
<protein>
    <recommendedName>
        <fullName evidence="1">Dienelactone hydrolase domain-containing protein</fullName>
    </recommendedName>
</protein>
<organism evidence="2 3">
    <name type="scientific">Elysia chlorotica</name>
    <name type="common">Eastern emerald elysia</name>
    <name type="synonym">Sea slug</name>
    <dbReference type="NCBI Taxonomy" id="188477"/>
    <lineage>
        <taxon>Eukaryota</taxon>
        <taxon>Metazoa</taxon>
        <taxon>Spiralia</taxon>
        <taxon>Lophotrochozoa</taxon>
        <taxon>Mollusca</taxon>
        <taxon>Gastropoda</taxon>
        <taxon>Heterobranchia</taxon>
        <taxon>Euthyneura</taxon>
        <taxon>Panpulmonata</taxon>
        <taxon>Sacoglossa</taxon>
        <taxon>Placobranchoidea</taxon>
        <taxon>Plakobranchidae</taxon>
        <taxon>Elysia</taxon>
    </lineage>
</organism>
<dbReference type="EMBL" id="RQTK01000554">
    <property type="protein sequence ID" value="RUS77771.1"/>
    <property type="molecule type" value="Genomic_DNA"/>
</dbReference>
<name>A0A3S1HEM6_ELYCH</name>
<evidence type="ECO:0000313" key="2">
    <source>
        <dbReference type="EMBL" id="RUS77771.1"/>
    </source>
</evidence>
<evidence type="ECO:0000259" key="1">
    <source>
        <dbReference type="Pfam" id="PF01738"/>
    </source>
</evidence>
<gene>
    <name evidence="2" type="ORF">EGW08_014476</name>
</gene>
<sequence length="229" mass="24890">MSRVEVPSENKLGACPAMVFGDVSKAAAAIIVMQEWWGMNGHILDTAKQISERSGLVTLVPDIYRGKVAQDRETAGHYSADLDWKGAVADVVACAKFLKEGGCRKVGITGFCQGGAMTLAVIASSEILDAGAPFYGIPNKSGLQLDYNNIKCPLQCHFGEEDEVVGLSSPADYTALQAKLTKLNKEFEFYTYKAGHGFANPTRPNFNKDAAELSFSRMYSFFEKHLKSS</sequence>
<dbReference type="SUPFAM" id="SSF53474">
    <property type="entry name" value="alpha/beta-Hydrolases"/>
    <property type="match status" value="1"/>
</dbReference>